<dbReference type="InterPro" id="IPR012078">
    <property type="entry name" value="MP_mOase_hydro"/>
</dbReference>
<reference evidence="3 4" key="1">
    <citation type="submission" date="2017-07" db="EMBL/GenBank/DDBJ databases">
        <title>Complete Genome Sequence of the cosmetic ferment Vitreoscilla filiformis (ATCC15551).</title>
        <authorList>
            <person name="Contreras S."/>
            <person name="Sagory-Zalkind P."/>
            <person name="Blanquart H."/>
            <person name="Iltis A."/>
            <person name="Morand S.C."/>
        </authorList>
    </citation>
    <scope>NUCLEOTIDE SEQUENCE [LARGE SCALE GENOMIC DNA]</scope>
    <source>
        <strain evidence="3 4">ATCC 15551</strain>
    </source>
</reference>
<dbReference type="OrthoDB" id="9806768at2"/>
<evidence type="ECO:0000256" key="1">
    <source>
        <dbReference type="ARBA" id="ARBA00023002"/>
    </source>
</evidence>
<gene>
    <name evidence="3" type="ORF">VITFI_CDS2834</name>
</gene>
<dbReference type="PIRSF" id="PIRSF000040">
    <property type="entry name" value="MMOH_comp"/>
    <property type="match status" value="1"/>
</dbReference>
<dbReference type="CDD" id="cd01058">
    <property type="entry name" value="AAMH_B"/>
    <property type="match status" value="1"/>
</dbReference>
<dbReference type="KEGG" id="vff:VITFI_CDS2834"/>
<dbReference type="Proteomes" id="UP000199729">
    <property type="component" value="Chromosome"/>
</dbReference>
<organism evidence="3 4">
    <name type="scientific">Vitreoscilla filiformis</name>
    <dbReference type="NCBI Taxonomy" id="63"/>
    <lineage>
        <taxon>Bacteria</taxon>
        <taxon>Pseudomonadati</taxon>
        <taxon>Pseudomonadota</taxon>
        <taxon>Betaproteobacteria</taxon>
        <taxon>Neisseriales</taxon>
        <taxon>Neisseriaceae</taxon>
        <taxon>Vitreoscilla</taxon>
    </lineage>
</organism>
<evidence type="ECO:0000313" key="4">
    <source>
        <dbReference type="Proteomes" id="UP000199729"/>
    </source>
</evidence>
<dbReference type="SUPFAM" id="SSF47240">
    <property type="entry name" value="Ferritin-like"/>
    <property type="match status" value="1"/>
</dbReference>
<dbReference type="InterPro" id="IPR009078">
    <property type="entry name" value="Ferritin-like_SF"/>
</dbReference>
<keyword evidence="2" id="KW-0503">Monooxygenase</keyword>
<evidence type="ECO:0000313" key="3">
    <source>
        <dbReference type="EMBL" id="ASM78611.1"/>
    </source>
</evidence>
<dbReference type="GO" id="GO:0016709">
    <property type="term" value="F:oxidoreductase activity, acting on paired donors, with incorporation or reduction of molecular oxygen, NAD(P)H as one donor, and incorporation of one atom of oxygen"/>
    <property type="evidence" value="ECO:0007669"/>
    <property type="project" value="InterPro"/>
</dbReference>
<dbReference type="AlphaFoldDB" id="A0A221KHU6"/>
<protein>
    <submittedName>
        <fullName evidence="3">Methane/phenol/toluene hydroxylase</fullName>
    </submittedName>
</protein>
<name>A0A221KHU6_VITFI</name>
<evidence type="ECO:0000256" key="2">
    <source>
        <dbReference type="ARBA" id="ARBA00023033"/>
    </source>
</evidence>
<dbReference type="EMBL" id="CP022423">
    <property type="protein sequence ID" value="ASM78611.1"/>
    <property type="molecule type" value="Genomic_DNA"/>
</dbReference>
<dbReference type="Gene3D" id="1.10.620.20">
    <property type="entry name" value="Ribonucleotide Reductase, subunit A"/>
    <property type="match status" value="1"/>
</dbReference>
<keyword evidence="1" id="KW-0560">Oxidoreductase</keyword>
<dbReference type="InterPro" id="IPR012348">
    <property type="entry name" value="RNR-like"/>
</dbReference>
<sequence>MSQQPAPAPEVLKPLKTWSHLAGRRRKPSEYEIVSTNLHFSTDNPDAPFELDPNFAMAQWFKQHRNASPLKHADWNAFRDPDEIVYRTYNIQQDGQETYVMGLFDQFSARGHDAMLEPTWARTLARVYSPSRYLFHTLQMASAYLSQMAPASTISNCATYQTADSLRWLTHTAYRTRELSKTFTDLPFGTDERNRWEHDTAWQGWRKLVEQALVAWDWAESFAAFSLVIRPAVEETVLRGLGEAARHNGDTLLGLLTDAQLQDAQRHRRWASALVRMALQTEGNREVLAGWLAKWAPLADAAIAAYAQALPDGADIAERAQAATAQFRAGLLA</sequence>
<dbReference type="RefSeq" id="WP_089417510.1">
    <property type="nucleotide sequence ID" value="NZ_CP022423.1"/>
</dbReference>
<dbReference type="Pfam" id="PF02332">
    <property type="entry name" value="Phenol_Hydrox"/>
    <property type="match status" value="1"/>
</dbReference>
<dbReference type="InterPro" id="IPR003430">
    <property type="entry name" value="Phenol_Hydrox"/>
</dbReference>
<keyword evidence="4" id="KW-1185">Reference proteome</keyword>
<proteinExistence type="predicted"/>
<accession>A0A221KHU6</accession>